<dbReference type="PANTHER" id="PTHR11820:SF90">
    <property type="entry name" value="FLUTATHIONE S-TRANSFERASE"/>
    <property type="match status" value="1"/>
</dbReference>
<reference evidence="3 4" key="1">
    <citation type="submission" date="2023-07" db="EMBL/GenBank/DDBJ databases">
        <title>Sorghum-associated microbial communities from plants grown in Nebraska, USA.</title>
        <authorList>
            <person name="Schachtman D."/>
        </authorList>
    </citation>
    <scope>NUCLEOTIDE SEQUENCE [LARGE SCALE GENOMIC DNA]</scope>
    <source>
        <strain evidence="3 4">BE190</strain>
    </source>
</reference>
<evidence type="ECO:0000256" key="1">
    <source>
        <dbReference type="ARBA" id="ARBA00022723"/>
    </source>
</evidence>
<dbReference type="EC" id="3.7.1.20" evidence="3"/>
<name>A0ABU1V1Y8_9GAMM</name>
<evidence type="ECO:0000313" key="3">
    <source>
        <dbReference type="EMBL" id="MDR7091467.1"/>
    </source>
</evidence>
<dbReference type="SUPFAM" id="SSF56529">
    <property type="entry name" value="FAH"/>
    <property type="match status" value="1"/>
</dbReference>
<dbReference type="EMBL" id="JAVDVX010000006">
    <property type="protein sequence ID" value="MDR7091467.1"/>
    <property type="molecule type" value="Genomic_DNA"/>
</dbReference>
<proteinExistence type="predicted"/>
<gene>
    <name evidence="3" type="ORF">J2X05_003502</name>
</gene>
<dbReference type="GO" id="GO:0034545">
    <property type="term" value="F:fumarylpyruvate hydrolase activity"/>
    <property type="evidence" value="ECO:0007669"/>
    <property type="project" value="UniProtKB-EC"/>
</dbReference>
<dbReference type="Pfam" id="PF01557">
    <property type="entry name" value="FAA_hydrolase"/>
    <property type="match status" value="1"/>
</dbReference>
<dbReference type="RefSeq" id="WP_310074787.1">
    <property type="nucleotide sequence ID" value="NZ_JAVDVX010000006.1"/>
</dbReference>
<evidence type="ECO:0000313" key="4">
    <source>
        <dbReference type="Proteomes" id="UP001253595"/>
    </source>
</evidence>
<dbReference type="Gene3D" id="3.90.850.10">
    <property type="entry name" value="Fumarylacetoacetase-like, C-terminal domain"/>
    <property type="match status" value="1"/>
</dbReference>
<accession>A0ABU1V1Y8</accession>
<keyword evidence="4" id="KW-1185">Reference proteome</keyword>
<feature type="domain" description="Fumarylacetoacetase-like C-terminal" evidence="2">
    <location>
        <begin position="25"/>
        <end position="220"/>
    </location>
</feature>
<dbReference type="InterPro" id="IPR011234">
    <property type="entry name" value="Fumarylacetoacetase-like_C"/>
</dbReference>
<dbReference type="Proteomes" id="UP001253595">
    <property type="component" value="Unassembled WGS sequence"/>
</dbReference>
<evidence type="ECO:0000259" key="2">
    <source>
        <dbReference type="Pfam" id="PF01557"/>
    </source>
</evidence>
<dbReference type="PANTHER" id="PTHR11820">
    <property type="entry name" value="ACYLPYRUVASE"/>
    <property type="match status" value="1"/>
</dbReference>
<keyword evidence="3" id="KW-0378">Hydrolase</keyword>
<protein>
    <submittedName>
        <fullName evidence="3">Fumarylpyruvate hydrolase</fullName>
        <ecNumber evidence="3">3.7.1.20</ecNumber>
    </submittedName>
</protein>
<comment type="caution">
    <text evidence="3">The sequence shown here is derived from an EMBL/GenBank/DDBJ whole genome shotgun (WGS) entry which is preliminary data.</text>
</comment>
<keyword evidence="1" id="KW-0479">Metal-binding</keyword>
<dbReference type="InterPro" id="IPR036663">
    <property type="entry name" value="Fumarylacetoacetase_C_sf"/>
</dbReference>
<sequence length="232" mass="25755">MLTRYTLPICNPGGSPSNEHFAVNKIICIGRNYAEHAREMGHDPEREPPFFFFKPQSALAQNNTDFIYPHFSQQVEHEIELVIAIGKSGAQIGVADAADYVFGFGVGLDMTCRDRQKEAKKLGRPWELGKGFDGSAPCTAIQRGSLDDFKQYGDLVLTRNGEEVQRGNWRTMVWSIPELIAEVSRYIKLEKGDLIFTGTPAGVGEVQPGDKLCAKLEGFAQELNMTITKKQG</sequence>
<organism evidence="3 4">
    <name type="scientific">Cellvibrio fibrivorans</name>
    <dbReference type="NCBI Taxonomy" id="126350"/>
    <lineage>
        <taxon>Bacteria</taxon>
        <taxon>Pseudomonadati</taxon>
        <taxon>Pseudomonadota</taxon>
        <taxon>Gammaproteobacteria</taxon>
        <taxon>Cellvibrionales</taxon>
        <taxon>Cellvibrionaceae</taxon>
        <taxon>Cellvibrio</taxon>
    </lineage>
</organism>